<organism evidence="8">
    <name type="scientific">uncultured bacterium</name>
    <name type="common">gcode 4</name>
    <dbReference type="NCBI Taxonomy" id="1234023"/>
    <lineage>
        <taxon>Bacteria</taxon>
        <taxon>environmental samples</taxon>
    </lineage>
</organism>
<dbReference type="GO" id="GO:0003677">
    <property type="term" value="F:DNA binding"/>
    <property type="evidence" value="ECO:0007669"/>
    <property type="project" value="UniProtKB-UniRule"/>
</dbReference>
<keyword evidence="2" id="KW-0229">DNA integration</keyword>
<dbReference type="InterPro" id="IPR013762">
    <property type="entry name" value="Integrase-like_cat_sf"/>
</dbReference>
<reference evidence="8" key="1">
    <citation type="journal article" date="2012" name="Science">
        <title>Fermentation, hydrogen, and sulfur metabolism in multiple uncultivated bacterial phyla.</title>
        <authorList>
            <person name="Wrighton K.C."/>
            <person name="Thomas B.C."/>
            <person name="Sharon I."/>
            <person name="Miller C.S."/>
            <person name="Castelle C.J."/>
            <person name="VerBerkmoes N.C."/>
            <person name="Wilkins M.J."/>
            <person name="Hettich R.L."/>
            <person name="Lipton M.S."/>
            <person name="Williams K.H."/>
            <person name="Long P.E."/>
            <person name="Banfield J.F."/>
        </authorList>
    </citation>
    <scope>NUCLEOTIDE SEQUENCE [LARGE SCALE GENOMIC DNA]</scope>
</reference>
<evidence type="ECO:0000256" key="4">
    <source>
        <dbReference type="ARBA" id="ARBA00023172"/>
    </source>
</evidence>
<sequence length="270" mass="31319">MQDYLLQLTRELQQRSYSPRTVEIYSNCFSYFLKRSNNDISKISREKIIDFVLYLQRQGKAPKTVNLYKDVIKFFCNQILKVSFAIDIKLSKEPKKLPIVLSRIELEKLFAATNNVKHRLLLMVAYGAGMRISEAKNLRVQDVDFDSLTIHIKWAKGQKDRISILSEKIREELSKYCALKKSDEYVFESERGGVLHVRTLDNIFHHALEKSGITKPASFHSLRHSFATHLLENGTDIRYVQVLLGHNNIRTTQMYTQVTNPSLKNIISPL</sequence>
<dbReference type="InterPro" id="IPR050090">
    <property type="entry name" value="Tyrosine_recombinase_XerCD"/>
</dbReference>
<dbReference type="Pfam" id="PF13495">
    <property type="entry name" value="Phage_int_SAM_4"/>
    <property type="match status" value="1"/>
</dbReference>
<dbReference type="GO" id="GO:0006310">
    <property type="term" value="P:DNA recombination"/>
    <property type="evidence" value="ECO:0007669"/>
    <property type="project" value="UniProtKB-KW"/>
</dbReference>
<dbReference type="InterPro" id="IPR011010">
    <property type="entry name" value="DNA_brk_join_enz"/>
</dbReference>
<feature type="domain" description="Tyr recombinase" evidence="6">
    <location>
        <begin position="96"/>
        <end position="268"/>
    </location>
</feature>
<comment type="caution">
    <text evidence="8">The sequence shown here is derived from an EMBL/GenBank/DDBJ whole genome shotgun (WGS) entry which is preliminary data.</text>
</comment>
<accession>K1XHQ2</accession>
<dbReference type="InterPro" id="IPR002104">
    <property type="entry name" value="Integrase_catalytic"/>
</dbReference>
<evidence type="ECO:0000313" key="8">
    <source>
        <dbReference type="EMBL" id="EKD24602.1"/>
    </source>
</evidence>
<evidence type="ECO:0000259" key="7">
    <source>
        <dbReference type="PROSITE" id="PS51900"/>
    </source>
</evidence>
<dbReference type="GO" id="GO:0015074">
    <property type="term" value="P:DNA integration"/>
    <property type="evidence" value="ECO:0007669"/>
    <property type="project" value="UniProtKB-KW"/>
</dbReference>
<dbReference type="Pfam" id="PF00589">
    <property type="entry name" value="Phage_integrase"/>
    <property type="match status" value="1"/>
</dbReference>
<dbReference type="PANTHER" id="PTHR30349:SF64">
    <property type="entry name" value="PROPHAGE INTEGRASE INTD-RELATED"/>
    <property type="match status" value="1"/>
</dbReference>
<evidence type="ECO:0000256" key="1">
    <source>
        <dbReference type="ARBA" id="ARBA00008857"/>
    </source>
</evidence>
<evidence type="ECO:0000259" key="6">
    <source>
        <dbReference type="PROSITE" id="PS51898"/>
    </source>
</evidence>
<proteinExistence type="inferred from homology"/>
<keyword evidence="4" id="KW-0233">DNA recombination</keyword>
<dbReference type="InterPro" id="IPR010998">
    <property type="entry name" value="Integrase_recombinase_N"/>
</dbReference>
<dbReference type="Gene3D" id="1.10.443.10">
    <property type="entry name" value="Intergrase catalytic core"/>
    <property type="match status" value="1"/>
</dbReference>
<dbReference type="SUPFAM" id="SSF56349">
    <property type="entry name" value="DNA breaking-rejoining enzymes"/>
    <property type="match status" value="1"/>
</dbReference>
<name>K1XHQ2_9BACT</name>
<evidence type="ECO:0000256" key="2">
    <source>
        <dbReference type="ARBA" id="ARBA00022908"/>
    </source>
</evidence>
<dbReference type="Gene3D" id="1.10.150.130">
    <property type="match status" value="1"/>
</dbReference>
<protein>
    <submittedName>
        <fullName evidence="8">Integrase family protein</fullName>
    </submittedName>
</protein>
<dbReference type="InterPro" id="IPR004107">
    <property type="entry name" value="Integrase_SAM-like_N"/>
</dbReference>
<dbReference type="PANTHER" id="PTHR30349">
    <property type="entry name" value="PHAGE INTEGRASE-RELATED"/>
    <property type="match status" value="1"/>
</dbReference>
<feature type="domain" description="Core-binding (CB)" evidence="7">
    <location>
        <begin position="1"/>
        <end position="80"/>
    </location>
</feature>
<evidence type="ECO:0000256" key="5">
    <source>
        <dbReference type="PROSITE-ProRule" id="PRU01248"/>
    </source>
</evidence>
<dbReference type="EMBL" id="AMFJ01036201">
    <property type="protein sequence ID" value="EKD24602.1"/>
    <property type="molecule type" value="Genomic_DNA"/>
</dbReference>
<dbReference type="InterPro" id="IPR044068">
    <property type="entry name" value="CB"/>
</dbReference>
<dbReference type="AlphaFoldDB" id="K1XHQ2"/>
<evidence type="ECO:0000256" key="3">
    <source>
        <dbReference type="ARBA" id="ARBA00023125"/>
    </source>
</evidence>
<comment type="similarity">
    <text evidence="1">Belongs to the 'phage' integrase family.</text>
</comment>
<dbReference type="PROSITE" id="PS51900">
    <property type="entry name" value="CB"/>
    <property type="match status" value="1"/>
</dbReference>
<gene>
    <name evidence="8" type="ORF">ACD_80C00194G0021</name>
</gene>
<dbReference type="PROSITE" id="PS51898">
    <property type="entry name" value="TYR_RECOMBINASE"/>
    <property type="match status" value="1"/>
</dbReference>
<keyword evidence="3 5" id="KW-0238">DNA-binding</keyword>